<comment type="caution">
    <text evidence="2">The sequence shown here is derived from an EMBL/GenBank/DDBJ whole genome shotgun (WGS) entry which is preliminary data.</text>
</comment>
<dbReference type="RefSeq" id="WP_075710210.1">
    <property type="nucleotide sequence ID" value="NZ_MJMJ01000043.1"/>
</dbReference>
<reference evidence="2 3" key="1">
    <citation type="submission" date="2016-09" db="EMBL/GenBank/DDBJ databases">
        <title>Genomic Taxonomy of the Vibrionaceae.</title>
        <authorList>
            <person name="Gonzalez-Castillo A."/>
            <person name="Gomez-Gil B."/>
            <person name="Enciso-Ibarra K."/>
        </authorList>
    </citation>
    <scope>NUCLEOTIDE SEQUENCE [LARGE SCALE GENOMIC DNA]</scope>
    <source>
        <strain evidence="2 3">CAIM 703</strain>
    </source>
</reference>
<keyword evidence="1" id="KW-0472">Membrane</keyword>
<feature type="transmembrane region" description="Helical" evidence="1">
    <location>
        <begin position="55"/>
        <end position="75"/>
    </location>
</feature>
<dbReference type="EMBL" id="MJMJ01000043">
    <property type="protein sequence ID" value="OLQ86328.1"/>
    <property type="molecule type" value="Genomic_DNA"/>
</dbReference>
<gene>
    <name evidence="2" type="ORF">BIY22_11820</name>
</gene>
<dbReference type="Proteomes" id="UP000186313">
    <property type="component" value="Unassembled WGS sequence"/>
</dbReference>
<dbReference type="AlphaFoldDB" id="A0A1Q9HAY9"/>
<accession>A0A1Q9HAY9</accession>
<evidence type="ECO:0000313" key="3">
    <source>
        <dbReference type="Proteomes" id="UP000186313"/>
    </source>
</evidence>
<name>A0A1Q9HAY9_9VIBR</name>
<evidence type="ECO:0000256" key="1">
    <source>
        <dbReference type="SAM" id="Phobius"/>
    </source>
</evidence>
<protein>
    <submittedName>
        <fullName evidence="2">Uncharacterized protein</fullName>
    </submittedName>
</protein>
<dbReference type="STRING" id="1381081.BIY22_11820"/>
<proteinExistence type="predicted"/>
<keyword evidence="1" id="KW-0812">Transmembrane</keyword>
<organism evidence="2 3">
    <name type="scientific">Vibrio panuliri</name>
    <dbReference type="NCBI Taxonomy" id="1381081"/>
    <lineage>
        <taxon>Bacteria</taxon>
        <taxon>Pseudomonadati</taxon>
        <taxon>Pseudomonadota</taxon>
        <taxon>Gammaproteobacteria</taxon>
        <taxon>Vibrionales</taxon>
        <taxon>Vibrionaceae</taxon>
        <taxon>Vibrio</taxon>
    </lineage>
</organism>
<keyword evidence="1" id="KW-1133">Transmembrane helix</keyword>
<sequence>MNRANVAGAIVALTGFAAFLFLFASGSNVPVIKLPSEALHGLAFTFAWGFGVPDYLAYTLSIVLMVAVFFSFFRIGKWVTQLLFKLD</sequence>
<dbReference type="OrthoDB" id="6659017at2"/>
<evidence type="ECO:0000313" key="2">
    <source>
        <dbReference type="EMBL" id="OLQ86328.1"/>
    </source>
</evidence>